<dbReference type="eggNOG" id="KOG2427">
    <property type="taxonomic scope" value="Eukaryota"/>
</dbReference>
<dbReference type="HOGENOM" id="CLU_022566_1_0_1"/>
<evidence type="ECO:0000259" key="2">
    <source>
        <dbReference type="Pfam" id="PF04424"/>
    </source>
</evidence>
<dbReference type="EMBL" id="AP006494">
    <property type="protein sequence ID" value="BAM80676.1"/>
    <property type="molecule type" value="Genomic_DNA"/>
</dbReference>
<dbReference type="OrthoDB" id="10261212at2759"/>
<dbReference type="PANTHER" id="PTHR18063">
    <property type="entry name" value="NF-E2 INDUCIBLE PROTEIN"/>
    <property type="match status" value="1"/>
</dbReference>
<feature type="region of interest" description="Disordered" evidence="1">
    <location>
        <begin position="214"/>
        <end position="252"/>
    </location>
</feature>
<dbReference type="KEGG" id="cme:CYME_CML052C"/>
<dbReference type="OMA" id="FNCKFDS"/>
<dbReference type="InterPro" id="IPR033979">
    <property type="entry name" value="MINDY_domain"/>
</dbReference>
<dbReference type="GeneID" id="16994826"/>
<dbReference type="GO" id="GO:0016807">
    <property type="term" value="F:cysteine-type carboxypeptidase activity"/>
    <property type="evidence" value="ECO:0007669"/>
    <property type="project" value="TreeGrafter"/>
</dbReference>
<feature type="compositionally biased region" description="Polar residues" evidence="1">
    <location>
        <begin position="218"/>
        <end position="241"/>
    </location>
</feature>
<dbReference type="GO" id="GO:0071108">
    <property type="term" value="P:protein K48-linked deubiquitination"/>
    <property type="evidence" value="ECO:0007669"/>
    <property type="project" value="TreeGrafter"/>
</dbReference>
<feature type="region of interest" description="Disordered" evidence="1">
    <location>
        <begin position="382"/>
        <end position="430"/>
    </location>
</feature>
<reference evidence="3 4" key="1">
    <citation type="journal article" date="2004" name="Nature">
        <title>Genome sequence of the ultrasmall unicellular red alga Cyanidioschyzon merolae 10D.</title>
        <authorList>
            <person name="Matsuzaki M."/>
            <person name="Misumi O."/>
            <person name="Shin-i T."/>
            <person name="Maruyama S."/>
            <person name="Takahara M."/>
            <person name="Miyagishima S."/>
            <person name="Mori T."/>
            <person name="Nishida K."/>
            <person name="Yagisawa F."/>
            <person name="Nishida K."/>
            <person name="Yoshida Y."/>
            <person name="Nishimura Y."/>
            <person name="Nakao S."/>
            <person name="Kobayashi T."/>
            <person name="Momoyama Y."/>
            <person name="Higashiyama T."/>
            <person name="Minoda A."/>
            <person name="Sano M."/>
            <person name="Nomoto H."/>
            <person name="Oishi K."/>
            <person name="Hayashi H."/>
            <person name="Ohta F."/>
            <person name="Nishizaka S."/>
            <person name="Haga S."/>
            <person name="Miura S."/>
            <person name="Morishita T."/>
            <person name="Kabeya Y."/>
            <person name="Terasawa K."/>
            <person name="Suzuki Y."/>
            <person name="Ishii Y."/>
            <person name="Asakawa S."/>
            <person name="Takano H."/>
            <person name="Ohta N."/>
            <person name="Kuroiwa H."/>
            <person name="Tanaka K."/>
            <person name="Shimizu N."/>
            <person name="Sugano S."/>
            <person name="Sato N."/>
            <person name="Nozaki H."/>
            <person name="Ogasawara N."/>
            <person name="Kohara Y."/>
            <person name="Kuroiwa T."/>
        </authorList>
    </citation>
    <scope>NUCLEOTIDE SEQUENCE [LARGE SCALE GENOMIC DNA]</scope>
    <source>
        <strain evidence="3 4">10D</strain>
    </source>
</reference>
<sequence>MSDTIHRIKHFSRGSRRCCVVLQDKNGPCPLVALTNTLLLRGSLAPFPADMEYVSSDWLCNVLAEYLFEKQIPALSANADRVADLEYGVADVVQLLPVLQHGMDVNVGFRDCTDYELTAETTLFDVFGVLLLHGWLADPSDQDAYEAVSRRRYNAALEVLLQHPTDALSQMCSESEPGASANLDVLRSSPEIASAQVRTEIFAKTARAAISTDRAAGTRSTVESNPSCQTRRTAATMSPTKEAQEAEESERGAEAAHIRRFIENSPTQLTYRGLIRLHEILREGEYAVFFRNNHFSTITKHDGVLYVLVTDEGLAMTRGVFWERFDDLDGDTVFVDENWEPANAARCMPDALESASAANRSAAHRTQTGPVAGERYAKDPAMRAFSPPRQKPDASAGTWTPKALKPTSQKKTAATTCAGQSPRHSRCSVQ</sequence>
<reference evidence="3 4" key="2">
    <citation type="journal article" date="2007" name="BMC Biol.">
        <title>A 100%-complete sequence reveals unusually simple genomic features in the hot-spring red alga Cyanidioschyzon merolae.</title>
        <authorList>
            <person name="Nozaki H."/>
            <person name="Takano H."/>
            <person name="Misumi O."/>
            <person name="Terasawa K."/>
            <person name="Matsuzaki M."/>
            <person name="Maruyama S."/>
            <person name="Nishida K."/>
            <person name="Yagisawa F."/>
            <person name="Yoshida Y."/>
            <person name="Fujiwara T."/>
            <person name="Takio S."/>
            <person name="Tamura K."/>
            <person name="Chung S.J."/>
            <person name="Nakamura S."/>
            <person name="Kuroiwa H."/>
            <person name="Tanaka K."/>
            <person name="Sato N."/>
            <person name="Kuroiwa T."/>
        </authorList>
    </citation>
    <scope>NUCLEOTIDE SEQUENCE [LARGE SCALE GENOMIC DNA]</scope>
    <source>
        <strain evidence="3 4">10D</strain>
    </source>
</reference>
<feature type="compositionally biased region" description="Polar residues" evidence="1">
    <location>
        <begin position="406"/>
        <end position="419"/>
    </location>
</feature>
<proteinExistence type="predicted"/>
<dbReference type="Pfam" id="PF04424">
    <property type="entry name" value="MINDY_DUB"/>
    <property type="match status" value="1"/>
</dbReference>
<feature type="region of interest" description="Disordered" evidence="1">
    <location>
        <begin position="357"/>
        <end position="376"/>
    </location>
</feature>
<name>M1USK0_CYAM1</name>
<dbReference type="Gramene" id="CML052CT">
    <property type="protein sequence ID" value="CML052CT"/>
    <property type="gene ID" value="CML052C"/>
</dbReference>
<organism evidence="3 4">
    <name type="scientific">Cyanidioschyzon merolae (strain NIES-3377 / 10D)</name>
    <name type="common">Unicellular red alga</name>
    <dbReference type="NCBI Taxonomy" id="280699"/>
    <lineage>
        <taxon>Eukaryota</taxon>
        <taxon>Rhodophyta</taxon>
        <taxon>Bangiophyceae</taxon>
        <taxon>Cyanidiales</taxon>
        <taxon>Cyanidiaceae</taxon>
        <taxon>Cyanidioschyzon</taxon>
    </lineage>
</organism>
<dbReference type="RefSeq" id="XP_005536712.1">
    <property type="nucleotide sequence ID" value="XM_005536655.1"/>
</dbReference>
<dbReference type="AlphaFoldDB" id="M1USK0"/>
<protein>
    <recommendedName>
        <fullName evidence="2">MINDY deubiquitinase domain-containing protein</fullName>
    </recommendedName>
</protein>
<accession>M1USK0</accession>
<dbReference type="Proteomes" id="UP000007014">
    <property type="component" value="Chromosome 12"/>
</dbReference>
<feature type="domain" description="MINDY deubiquitinase" evidence="2">
    <location>
        <begin position="6"/>
        <end position="338"/>
    </location>
</feature>
<dbReference type="STRING" id="280699.M1USK0"/>
<dbReference type="PANTHER" id="PTHR18063:SF6">
    <property type="entry name" value="UBIQUITIN CARBOXYL-TERMINAL HYDROLASE"/>
    <property type="match status" value="1"/>
</dbReference>
<evidence type="ECO:0000313" key="4">
    <source>
        <dbReference type="Proteomes" id="UP000007014"/>
    </source>
</evidence>
<gene>
    <name evidence="3" type="ORF">CYME_CML052C</name>
</gene>
<dbReference type="GO" id="GO:1990380">
    <property type="term" value="F:K48-linked deubiquitinase activity"/>
    <property type="evidence" value="ECO:0007669"/>
    <property type="project" value="InterPro"/>
</dbReference>
<evidence type="ECO:0000313" key="3">
    <source>
        <dbReference type="EMBL" id="BAM80676.1"/>
    </source>
</evidence>
<dbReference type="GO" id="GO:0071944">
    <property type="term" value="C:cell periphery"/>
    <property type="evidence" value="ECO:0007669"/>
    <property type="project" value="TreeGrafter"/>
</dbReference>
<evidence type="ECO:0000256" key="1">
    <source>
        <dbReference type="SAM" id="MobiDB-lite"/>
    </source>
</evidence>
<keyword evidence="4" id="KW-1185">Reference proteome</keyword>
<dbReference type="GO" id="GO:0005829">
    <property type="term" value="C:cytosol"/>
    <property type="evidence" value="ECO:0007669"/>
    <property type="project" value="TreeGrafter"/>
</dbReference>
<dbReference type="InterPro" id="IPR007518">
    <property type="entry name" value="MINDY"/>
</dbReference>
<dbReference type="GO" id="GO:0004843">
    <property type="term" value="F:cysteine-type deubiquitinase activity"/>
    <property type="evidence" value="ECO:0007669"/>
    <property type="project" value="InterPro"/>
</dbReference>